<reference evidence="6" key="1">
    <citation type="journal article" date="2020" name="bioRxiv">
        <title>Comparative genomics of Chlamydomonas.</title>
        <authorList>
            <person name="Craig R.J."/>
            <person name="Hasan A.R."/>
            <person name="Ness R.W."/>
            <person name="Keightley P.D."/>
        </authorList>
    </citation>
    <scope>NUCLEOTIDE SEQUENCE</scope>
    <source>
        <strain evidence="6">CCAP 11/70</strain>
    </source>
</reference>
<evidence type="ECO:0000313" key="7">
    <source>
        <dbReference type="Proteomes" id="UP000612055"/>
    </source>
</evidence>
<dbReference type="OrthoDB" id="534632at2759"/>
<name>A0A835XT98_9CHLO</name>
<comment type="pathway">
    <text evidence="1">Protein modification; protein ubiquitination.</text>
</comment>
<evidence type="ECO:0000256" key="3">
    <source>
        <dbReference type="ARBA" id="ARBA00023043"/>
    </source>
</evidence>
<keyword evidence="3" id="KW-0040">ANK repeat</keyword>
<accession>A0A835XT98</accession>
<evidence type="ECO:0000256" key="4">
    <source>
        <dbReference type="SAM" id="MobiDB-lite"/>
    </source>
</evidence>
<keyword evidence="2" id="KW-0677">Repeat</keyword>
<dbReference type="PANTHER" id="PTHR46231">
    <property type="entry name" value="ANKYRIN REPEAT AND BTB/POZ DOMAIN-CONTAINING PROTEIN 1"/>
    <property type="match status" value="1"/>
</dbReference>
<comment type="caution">
    <text evidence="6">The sequence shown here is derived from an EMBL/GenBank/DDBJ whole genome shotgun (WGS) entry which is preliminary data.</text>
</comment>
<keyword evidence="7" id="KW-1185">Reference proteome</keyword>
<dbReference type="InterPro" id="IPR000210">
    <property type="entry name" value="BTB/POZ_dom"/>
</dbReference>
<dbReference type="EMBL" id="JAEHOE010000074">
    <property type="protein sequence ID" value="KAG2489344.1"/>
    <property type="molecule type" value="Genomic_DNA"/>
</dbReference>
<dbReference type="SUPFAM" id="SSF54695">
    <property type="entry name" value="POZ domain"/>
    <property type="match status" value="1"/>
</dbReference>
<dbReference type="Proteomes" id="UP000612055">
    <property type="component" value="Unassembled WGS sequence"/>
</dbReference>
<evidence type="ECO:0000259" key="5">
    <source>
        <dbReference type="PROSITE" id="PS50097"/>
    </source>
</evidence>
<dbReference type="PANTHER" id="PTHR46231:SF1">
    <property type="entry name" value="ANKYRIN REPEAT AND BTB_POZ DOMAIN-CONTAINING PROTEIN 1"/>
    <property type="match status" value="1"/>
</dbReference>
<dbReference type="InterPro" id="IPR044515">
    <property type="entry name" value="ABTB1"/>
</dbReference>
<dbReference type="Pfam" id="PF00651">
    <property type="entry name" value="BTB"/>
    <property type="match status" value="1"/>
</dbReference>
<gene>
    <name evidence="6" type="ORF">HYH03_012174</name>
</gene>
<dbReference type="SMART" id="SM00225">
    <property type="entry name" value="BTB"/>
    <property type="match status" value="1"/>
</dbReference>
<dbReference type="InterPro" id="IPR011333">
    <property type="entry name" value="SKP1/BTB/POZ_sf"/>
</dbReference>
<dbReference type="Gene3D" id="3.30.710.10">
    <property type="entry name" value="Potassium Channel Kv1.1, Chain A"/>
    <property type="match status" value="1"/>
</dbReference>
<dbReference type="PROSITE" id="PS50097">
    <property type="entry name" value="BTB"/>
    <property type="match status" value="1"/>
</dbReference>
<organism evidence="6 7">
    <name type="scientific">Edaphochlamys debaryana</name>
    <dbReference type="NCBI Taxonomy" id="47281"/>
    <lineage>
        <taxon>Eukaryota</taxon>
        <taxon>Viridiplantae</taxon>
        <taxon>Chlorophyta</taxon>
        <taxon>core chlorophytes</taxon>
        <taxon>Chlorophyceae</taxon>
        <taxon>CS clade</taxon>
        <taxon>Chlamydomonadales</taxon>
        <taxon>Chlamydomonadales incertae sedis</taxon>
        <taxon>Edaphochlamys</taxon>
    </lineage>
</organism>
<proteinExistence type="predicted"/>
<dbReference type="AlphaFoldDB" id="A0A835XT98"/>
<feature type="region of interest" description="Disordered" evidence="4">
    <location>
        <begin position="1"/>
        <end position="26"/>
    </location>
</feature>
<dbReference type="CDD" id="cd18186">
    <property type="entry name" value="BTB_POZ_ZBTB_KLHL-like"/>
    <property type="match status" value="1"/>
</dbReference>
<feature type="domain" description="BTB" evidence="5">
    <location>
        <begin position="67"/>
        <end position="136"/>
    </location>
</feature>
<evidence type="ECO:0000256" key="2">
    <source>
        <dbReference type="ARBA" id="ARBA00022737"/>
    </source>
</evidence>
<dbReference type="GO" id="GO:0005737">
    <property type="term" value="C:cytoplasm"/>
    <property type="evidence" value="ECO:0007669"/>
    <property type="project" value="TreeGrafter"/>
</dbReference>
<sequence>MGLNWRSAPLAGGGPAGLQQPGAGRRRGLRGCAAALPSQQPPPSLLGPSPADVGGGGGSTCAASCSGAVTVLVGKRACCAHRAILAAGSEYFARLLAPEGGFAESGAVEVALPDADPSAFAHLLSYMYGTHRGLPCTQLLAVPAELLRPTAELAGRLLMSPAVTAQLTERLAARTTAATVLSDLVWADAHGLTELAERLRAFAVRKRKALELDGVEELAERYPQQAAKLLRAFAKV</sequence>
<protein>
    <recommendedName>
        <fullName evidence="5">BTB domain-containing protein</fullName>
    </recommendedName>
</protein>
<dbReference type="GO" id="GO:0000151">
    <property type="term" value="C:ubiquitin ligase complex"/>
    <property type="evidence" value="ECO:0007669"/>
    <property type="project" value="TreeGrafter"/>
</dbReference>
<evidence type="ECO:0000256" key="1">
    <source>
        <dbReference type="ARBA" id="ARBA00004906"/>
    </source>
</evidence>
<evidence type="ECO:0000313" key="6">
    <source>
        <dbReference type="EMBL" id="KAG2489344.1"/>
    </source>
</evidence>